<dbReference type="Proteomes" id="UP000231464">
    <property type="component" value="Unassembled WGS sequence"/>
</dbReference>
<proteinExistence type="inferred from homology"/>
<evidence type="ECO:0000259" key="17">
    <source>
        <dbReference type="PROSITE" id="PS51217"/>
    </source>
</evidence>
<dbReference type="SUPFAM" id="SSF52540">
    <property type="entry name" value="P-loop containing nucleoside triphosphate hydrolases"/>
    <property type="match status" value="1"/>
</dbReference>
<accession>A0A2M6WAD3</accession>
<dbReference type="EMBL" id="PFBP01000036">
    <property type="protein sequence ID" value="PIT89759.1"/>
    <property type="molecule type" value="Genomic_DNA"/>
</dbReference>
<dbReference type="GO" id="GO:0005829">
    <property type="term" value="C:cytosol"/>
    <property type="evidence" value="ECO:0007669"/>
    <property type="project" value="TreeGrafter"/>
</dbReference>
<dbReference type="GO" id="GO:0004527">
    <property type="term" value="F:exonuclease activity"/>
    <property type="evidence" value="ECO:0007669"/>
    <property type="project" value="UniProtKB-KW"/>
</dbReference>
<dbReference type="PROSITE" id="PS51198">
    <property type="entry name" value="UVRD_HELICASE_ATP_BIND"/>
    <property type="match status" value="1"/>
</dbReference>
<feature type="binding site" evidence="15">
    <location>
        <begin position="25"/>
        <end position="32"/>
    </location>
    <ligand>
        <name>ATP</name>
        <dbReference type="ChEBI" id="CHEBI:30616"/>
    </ligand>
</feature>
<dbReference type="PROSITE" id="PS51217">
    <property type="entry name" value="UVRD_HELICASE_CTER"/>
    <property type="match status" value="1"/>
</dbReference>
<keyword evidence="2" id="KW-0540">Nuclease</keyword>
<keyword evidence="9" id="KW-0238">DNA-binding</keyword>
<evidence type="ECO:0000256" key="15">
    <source>
        <dbReference type="PROSITE-ProRule" id="PRU00560"/>
    </source>
</evidence>
<dbReference type="Gene3D" id="3.40.50.300">
    <property type="entry name" value="P-loop containing nucleotide triphosphate hydrolases"/>
    <property type="match status" value="2"/>
</dbReference>
<evidence type="ECO:0000256" key="3">
    <source>
        <dbReference type="ARBA" id="ARBA00022741"/>
    </source>
</evidence>
<keyword evidence="5 15" id="KW-0378">Hydrolase</keyword>
<sequence length="990" mass="114935">MPLKDLNEQQKEAVTFGKSPLLIVAGAGTGKTTVITERIAWLTEQNLAKTDEILALTFTDKTAGEMEERVDRMMPYGYTDLWIMTFHAFCERILKNHGLDIGIPNDFKLLNQTEQWLLVRQNLEKFNLDYYRPLGNPTKFIHALVKHFSRCKDEEIWPADYLEYAEKLKINQDSMEATGGSIGQYEEIANAYHTYQQLLLDSESLDFGDLINYALKLFRTRPHILKKYRTQFKYILVDEFQDTNFSQYELIKLLTGDDKNLTVVGDDDQSIYKFRGASVSNILQFKNDFPESKEIYLTKNYRSTQNILDLAYNFIQLNNPERLEVKLAETQKHLNTKTLSKKLTSQTDQIGIIEHLHFTTETEEVTGVVNKILELYNQNDKNHQSLSWNDFAILIRANNQAEPFLNGLRQAEIPFNFVASRGLYQKEIILDIFAYLKLLDNYHESLALWRILNLPMVKIKHENLLEISRYANRKAYSLFEAVKEIGILQKIEPETIRKVNKILSLLESHATLAKEKTVKTVVLKFLEDFGYNQYLLQKNDVFSFSLINQLGQKIDDFQKSFDDKSVKNFINLIELELEAGEEGSLSKEMEEGPEAVKIMTIHAAKGLEFKYVFIVNMVDKRFPSINRGEPIEIPDELVKEIIPSGDIHLQEERRLFYVAITRAKYGLYLTSAEDYGGTRKKKLSRFLYETGFTENTKNIKAQKAQDSLKHKNIKALKQDDKNIKKPVTNNQSPITFSYSSLKSFDTCPYQYYLAYVAKVPVPGKATFSYGKTMHATLQKFFSLIKESKNSLQSELFTENIKTQKVQQTFPSIDVLLKFYQESWIDDWYESKTQKEDYKKQGEKSLKKLYEQLTQEGAPKIFALEKSFNFKLNNYTIKGVIDRIDQKQSGLILLDYKTGSAKTEKTAEKDQLLIYQMATEKTFSEPVIKLSFYYLNDNSQISFLGTPEELLKMQEKILMLIKKICADDFIATPEKNKCQYCDFRNICQYRV</sequence>
<keyword evidence="6 15" id="KW-0347">Helicase</keyword>
<dbReference type="PANTHER" id="PTHR11070">
    <property type="entry name" value="UVRD / RECB / PCRA DNA HELICASE FAMILY MEMBER"/>
    <property type="match status" value="1"/>
</dbReference>
<evidence type="ECO:0000256" key="4">
    <source>
        <dbReference type="ARBA" id="ARBA00022763"/>
    </source>
</evidence>
<organism evidence="18 19">
    <name type="scientific">Candidatus Kuenenbacteria bacterium CG10_big_fil_rev_8_21_14_0_10_36_11</name>
    <dbReference type="NCBI Taxonomy" id="1974618"/>
    <lineage>
        <taxon>Bacteria</taxon>
        <taxon>Candidatus Kueneniibacteriota</taxon>
    </lineage>
</organism>
<keyword evidence="3 15" id="KW-0547">Nucleotide-binding</keyword>
<dbReference type="InterPro" id="IPR013986">
    <property type="entry name" value="DExx_box_DNA_helicase_dom_sf"/>
</dbReference>
<evidence type="ECO:0000256" key="6">
    <source>
        <dbReference type="ARBA" id="ARBA00022806"/>
    </source>
</evidence>
<evidence type="ECO:0000256" key="5">
    <source>
        <dbReference type="ARBA" id="ARBA00022801"/>
    </source>
</evidence>
<comment type="catalytic activity">
    <reaction evidence="14">
        <text>ATP + H2O = ADP + phosphate + H(+)</text>
        <dbReference type="Rhea" id="RHEA:13065"/>
        <dbReference type="ChEBI" id="CHEBI:15377"/>
        <dbReference type="ChEBI" id="CHEBI:15378"/>
        <dbReference type="ChEBI" id="CHEBI:30616"/>
        <dbReference type="ChEBI" id="CHEBI:43474"/>
        <dbReference type="ChEBI" id="CHEBI:456216"/>
        <dbReference type="EC" id="5.6.2.4"/>
    </reaction>
</comment>
<dbReference type="CDD" id="cd17932">
    <property type="entry name" value="DEXQc_UvrD"/>
    <property type="match status" value="1"/>
</dbReference>
<dbReference type="GO" id="GO:0033202">
    <property type="term" value="C:DNA helicase complex"/>
    <property type="evidence" value="ECO:0007669"/>
    <property type="project" value="TreeGrafter"/>
</dbReference>
<keyword evidence="7" id="KW-0269">Exonuclease</keyword>
<feature type="domain" description="UvrD-like helicase ATP-binding" evidence="16">
    <location>
        <begin position="4"/>
        <end position="304"/>
    </location>
</feature>
<dbReference type="Gene3D" id="1.10.10.160">
    <property type="match status" value="1"/>
</dbReference>
<dbReference type="Gene3D" id="3.90.320.10">
    <property type="match status" value="1"/>
</dbReference>
<dbReference type="GO" id="GO:0005524">
    <property type="term" value="F:ATP binding"/>
    <property type="evidence" value="ECO:0007669"/>
    <property type="project" value="UniProtKB-UniRule"/>
</dbReference>
<dbReference type="GO" id="GO:0043138">
    <property type="term" value="F:3'-5' DNA helicase activity"/>
    <property type="evidence" value="ECO:0007669"/>
    <property type="project" value="UniProtKB-EC"/>
</dbReference>
<dbReference type="AlphaFoldDB" id="A0A2M6WAD3"/>
<evidence type="ECO:0000256" key="12">
    <source>
        <dbReference type="ARBA" id="ARBA00034617"/>
    </source>
</evidence>
<keyword evidence="11" id="KW-0413">Isomerase</keyword>
<evidence type="ECO:0000256" key="10">
    <source>
        <dbReference type="ARBA" id="ARBA00023204"/>
    </source>
</evidence>
<name>A0A2M6WAD3_9BACT</name>
<dbReference type="InterPro" id="IPR011604">
    <property type="entry name" value="PDDEXK-like_dom_sf"/>
</dbReference>
<evidence type="ECO:0000256" key="1">
    <source>
        <dbReference type="ARBA" id="ARBA00009922"/>
    </source>
</evidence>
<keyword evidence="4" id="KW-0227">DNA damage</keyword>
<keyword evidence="8 15" id="KW-0067">ATP-binding</keyword>
<dbReference type="InterPro" id="IPR027417">
    <property type="entry name" value="P-loop_NTPase"/>
</dbReference>
<dbReference type="GO" id="GO:0003677">
    <property type="term" value="F:DNA binding"/>
    <property type="evidence" value="ECO:0007669"/>
    <property type="project" value="UniProtKB-KW"/>
</dbReference>
<dbReference type="SUPFAM" id="SSF52980">
    <property type="entry name" value="Restriction endonuclease-like"/>
    <property type="match status" value="1"/>
</dbReference>
<keyword evidence="10" id="KW-0234">DNA repair</keyword>
<protein>
    <recommendedName>
        <fullName evidence="13">DNA 3'-5' helicase</fullName>
        <ecNumber evidence="13">5.6.2.4</ecNumber>
    </recommendedName>
</protein>
<feature type="domain" description="UvrD-like helicase C-terminal" evidence="17">
    <location>
        <begin position="305"/>
        <end position="606"/>
    </location>
</feature>
<comment type="similarity">
    <text evidence="1">Belongs to the helicase family. UvrD subfamily.</text>
</comment>
<evidence type="ECO:0000256" key="13">
    <source>
        <dbReference type="ARBA" id="ARBA00034808"/>
    </source>
</evidence>
<evidence type="ECO:0000256" key="2">
    <source>
        <dbReference type="ARBA" id="ARBA00022722"/>
    </source>
</evidence>
<dbReference type="InterPro" id="IPR038726">
    <property type="entry name" value="PDDEXK_AddAB-type"/>
</dbReference>
<dbReference type="EC" id="5.6.2.4" evidence="13"/>
<dbReference type="Pfam" id="PF12705">
    <property type="entry name" value="PDDEXK_1"/>
    <property type="match status" value="1"/>
</dbReference>
<evidence type="ECO:0000256" key="14">
    <source>
        <dbReference type="ARBA" id="ARBA00048988"/>
    </source>
</evidence>
<evidence type="ECO:0000256" key="7">
    <source>
        <dbReference type="ARBA" id="ARBA00022839"/>
    </source>
</evidence>
<evidence type="ECO:0000256" key="11">
    <source>
        <dbReference type="ARBA" id="ARBA00023235"/>
    </source>
</evidence>
<comment type="catalytic activity">
    <reaction evidence="12">
        <text>Couples ATP hydrolysis with the unwinding of duplex DNA by translocating in the 3'-5' direction.</text>
        <dbReference type="EC" id="5.6.2.4"/>
    </reaction>
</comment>
<evidence type="ECO:0000259" key="16">
    <source>
        <dbReference type="PROSITE" id="PS51198"/>
    </source>
</evidence>
<evidence type="ECO:0000313" key="19">
    <source>
        <dbReference type="Proteomes" id="UP000231464"/>
    </source>
</evidence>
<dbReference type="CDD" id="cd18807">
    <property type="entry name" value="SF1_C_UvrD"/>
    <property type="match status" value="1"/>
</dbReference>
<dbReference type="PANTHER" id="PTHR11070:SF48">
    <property type="entry name" value="ATP-DEPENDENT HELICASE_NUCLEASE SUBUNIT A"/>
    <property type="match status" value="1"/>
</dbReference>
<comment type="caution">
    <text evidence="18">The sequence shown here is derived from an EMBL/GenBank/DDBJ whole genome shotgun (WGS) entry which is preliminary data.</text>
</comment>
<gene>
    <name evidence="18" type="ORF">COU23_02180</name>
</gene>
<dbReference type="InterPro" id="IPR014017">
    <property type="entry name" value="DNA_helicase_UvrD-like_C"/>
</dbReference>
<evidence type="ECO:0000256" key="8">
    <source>
        <dbReference type="ARBA" id="ARBA00022840"/>
    </source>
</evidence>
<evidence type="ECO:0000256" key="9">
    <source>
        <dbReference type="ARBA" id="ARBA00023125"/>
    </source>
</evidence>
<evidence type="ECO:0000313" key="18">
    <source>
        <dbReference type="EMBL" id="PIT89759.1"/>
    </source>
</evidence>
<dbReference type="Pfam" id="PF00580">
    <property type="entry name" value="UvrD-helicase"/>
    <property type="match status" value="1"/>
</dbReference>
<reference evidence="19" key="1">
    <citation type="submission" date="2017-09" db="EMBL/GenBank/DDBJ databases">
        <title>Depth-based differentiation of microbial function through sediment-hosted aquifers and enrichment of novel symbionts in the deep terrestrial subsurface.</title>
        <authorList>
            <person name="Probst A.J."/>
            <person name="Ladd B."/>
            <person name="Jarett J.K."/>
            <person name="Geller-Mcgrath D.E."/>
            <person name="Sieber C.M.K."/>
            <person name="Emerson J.B."/>
            <person name="Anantharaman K."/>
            <person name="Thomas B.C."/>
            <person name="Malmstrom R."/>
            <person name="Stieglmeier M."/>
            <person name="Klingl A."/>
            <person name="Woyke T."/>
            <person name="Ryan C.M."/>
            <person name="Banfield J.F."/>
        </authorList>
    </citation>
    <scope>NUCLEOTIDE SEQUENCE [LARGE SCALE GENOMIC DNA]</scope>
</reference>
<dbReference type="GO" id="GO:0000725">
    <property type="term" value="P:recombinational repair"/>
    <property type="evidence" value="ECO:0007669"/>
    <property type="project" value="TreeGrafter"/>
</dbReference>
<dbReference type="InterPro" id="IPR011335">
    <property type="entry name" value="Restrct_endonuc-II-like"/>
</dbReference>
<dbReference type="InterPro" id="IPR014016">
    <property type="entry name" value="UvrD-like_ATP-bd"/>
</dbReference>
<dbReference type="InterPro" id="IPR000212">
    <property type="entry name" value="DNA_helicase_UvrD/REP"/>
</dbReference>
<dbReference type="Pfam" id="PF13361">
    <property type="entry name" value="UvrD_C"/>
    <property type="match status" value="1"/>
</dbReference>
<dbReference type="Gene3D" id="1.10.486.10">
    <property type="entry name" value="PCRA, domain 4"/>
    <property type="match status" value="1"/>
</dbReference>